<dbReference type="Gene3D" id="3.40.50.720">
    <property type="entry name" value="NAD(P)-binding Rossmann-like Domain"/>
    <property type="match status" value="1"/>
</dbReference>
<sequence length="320" mass="35723">MKCLVTGAEGFVGTYLVRELLKRPGYEVLGLGLREQSRTLSFAFRTCDLRDSPNLARLLDDFVPDVVFHLAGQAFVPKAIEDPMETLEINVGGTLNLLESLGKSGRKVRFLYVSSADVYGNLKPENLPVSENAIPVPLNPYSSSKVAAETYCLQYSRSIESLETIVARPFNHIGIGQNPKFVVPNFCRQILEVQSMSQTSKGSPKKIMVGDLNPTRDFLHVQDVVSAYVLLSEKGKSGEIYNICSGNETKISEILHWLIEFTGEAIRPEVDPARIRPAEMLRSKGDNSKLRDLGWKPKISVKDAVREIYEHMRDNDFSLS</sequence>
<evidence type="ECO:0000313" key="3">
    <source>
        <dbReference type="Proteomes" id="UP000298458"/>
    </source>
</evidence>
<dbReference type="AlphaFoldDB" id="A0A4R9GHH6"/>
<gene>
    <name evidence="2" type="ORF">EHO60_04560</name>
</gene>
<dbReference type="Pfam" id="PF16363">
    <property type="entry name" value="GDP_Man_Dehyd"/>
    <property type="match status" value="1"/>
</dbReference>
<dbReference type="OrthoDB" id="9789543at2"/>
<proteinExistence type="predicted"/>
<name>A0A4R9GHH6_9LEPT</name>
<dbReference type="Gene3D" id="3.90.25.10">
    <property type="entry name" value="UDP-galactose 4-epimerase, domain 1"/>
    <property type="match status" value="1"/>
</dbReference>
<organism evidence="2 3">
    <name type="scientific">Leptospira fletcheri</name>
    <dbReference type="NCBI Taxonomy" id="2484981"/>
    <lineage>
        <taxon>Bacteria</taxon>
        <taxon>Pseudomonadati</taxon>
        <taxon>Spirochaetota</taxon>
        <taxon>Spirochaetia</taxon>
        <taxon>Leptospirales</taxon>
        <taxon>Leptospiraceae</taxon>
        <taxon>Leptospira</taxon>
    </lineage>
</organism>
<accession>A0A4R9GHH6</accession>
<feature type="domain" description="NAD(P)-binding" evidence="1">
    <location>
        <begin position="4"/>
        <end position="307"/>
    </location>
</feature>
<evidence type="ECO:0000259" key="1">
    <source>
        <dbReference type="Pfam" id="PF16363"/>
    </source>
</evidence>
<dbReference type="InterPro" id="IPR016040">
    <property type="entry name" value="NAD(P)-bd_dom"/>
</dbReference>
<reference evidence="2" key="1">
    <citation type="journal article" date="2019" name="PLoS Negl. Trop. Dis.">
        <title>Revisiting the worldwide diversity of Leptospira species in the environment.</title>
        <authorList>
            <person name="Vincent A.T."/>
            <person name="Schiettekatte O."/>
            <person name="Bourhy P."/>
            <person name="Veyrier F.J."/>
            <person name="Picardeau M."/>
        </authorList>
    </citation>
    <scope>NUCLEOTIDE SEQUENCE [LARGE SCALE GENOMIC DNA]</scope>
    <source>
        <strain evidence="2">SSW15</strain>
    </source>
</reference>
<dbReference type="EMBL" id="RQET01000004">
    <property type="protein sequence ID" value="TGK11576.1"/>
    <property type="molecule type" value="Genomic_DNA"/>
</dbReference>
<dbReference type="SUPFAM" id="SSF51735">
    <property type="entry name" value="NAD(P)-binding Rossmann-fold domains"/>
    <property type="match status" value="1"/>
</dbReference>
<protein>
    <submittedName>
        <fullName evidence="2">NAD-dependent epimerase/dehydratase family protein</fullName>
    </submittedName>
</protein>
<dbReference type="InterPro" id="IPR036291">
    <property type="entry name" value="NAD(P)-bd_dom_sf"/>
</dbReference>
<dbReference type="RefSeq" id="WP_135766981.1">
    <property type="nucleotide sequence ID" value="NZ_RQET01000004.1"/>
</dbReference>
<dbReference type="PANTHER" id="PTHR43000">
    <property type="entry name" value="DTDP-D-GLUCOSE 4,6-DEHYDRATASE-RELATED"/>
    <property type="match status" value="1"/>
</dbReference>
<evidence type="ECO:0000313" key="2">
    <source>
        <dbReference type="EMBL" id="TGK11576.1"/>
    </source>
</evidence>
<comment type="caution">
    <text evidence="2">The sequence shown here is derived from an EMBL/GenBank/DDBJ whole genome shotgun (WGS) entry which is preliminary data.</text>
</comment>
<dbReference type="Proteomes" id="UP000298458">
    <property type="component" value="Unassembled WGS sequence"/>
</dbReference>
<keyword evidence="3" id="KW-1185">Reference proteome</keyword>